<accession>A0A316VMJ5</accession>
<dbReference type="Gene3D" id="1.20.1280.50">
    <property type="match status" value="1"/>
</dbReference>
<dbReference type="EMBL" id="KZ819602">
    <property type="protein sequence ID" value="PWN37321.1"/>
    <property type="molecule type" value="Genomic_DNA"/>
</dbReference>
<dbReference type="OrthoDB" id="629492at2759"/>
<dbReference type="GeneID" id="37019333"/>
<name>A0A316VMJ5_9BASI</name>
<proteinExistence type="predicted"/>
<dbReference type="RefSeq" id="XP_025357623.1">
    <property type="nucleotide sequence ID" value="XM_025497552.1"/>
</dbReference>
<dbReference type="SUPFAM" id="SSF81383">
    <property type="entry name" value="F-box domain"/>
    <property type="match status" value="1"/>
</dbReference>
<dbReference type="Pfam" id="PF12937">
    <property type="entry name" value="F-box-like"/>
    <property type="match status" value="1"/>
</dbReference>
<reference evidence="2 3" key="1">
    <citation type="journal article" date="2018" name="Mol. Biol. Evol.">
        <title>Broad Genomic Sampling Reveals a Smut Pathogenic Ancestry of the Fungal Clade Ustilaginomycotina.</title>
        <authorList>
            <person name="Kijpornyongpan T."/>
            <person name="Mondo S.J."/>
            <person name="Barry K."/>
            <person name="Sandor L."/>
            <person name="Lee J."/>
            <person name="Lipzen A."/>
            <person name="Pangilinan J."/>
            <person name="LaButti K."/>
            <person name="Hainaut M."/>
            <person name="Henrissat B."/>
            <person name="Grigoriev I.V."/>
            <person name="Spatafora J.W."/>
            <person name="Aime M.C."/>
        </authorList>
    </citation>
    <scope>NUCLEOTIDE SEQUENCE [LARGE SCALE GENOMIC DNA]</scope>
    <source>
        <strain evidence="2 3">MCA 3882</strain>
    </source>
</reference>
<dbReference type="SMART" id="SM00256">
    <property type="entry name" value="FBOX"/>
    <property type="match status" value="1"/>
</dbReference>
<dbReference type="InterPro" id="IPR036047">
    <property type="entry name" value="F-box-like_dom_sf"/>
</dbReference>
<evidence type="ECO:0000259" key="1">
    <source>
        <dbReference type="PROSITE" id="PS50181"/>
    </source>
</evidence>
<evidence type="ECO:0000313" key="3">
    <source>
        <dbReference type="Proteomes" id="UP000245771"/>
    </source>
</evidence>
<dbReference type="Proteomes" id="UP000245771">
    <property type="component" value="Unassembled WGS sequence"/>
</dbReference>
<dbReference type="PROSITE" id="PS50181">
    <property type="entry name" value="FBOX"/>
    <property type="match status" value="1"/>
</dbReference>
<protein>
    <recommendedName>
        <fullName evidence="1">F-box domain-containing protein</fullName>
    </recommendedName>
</protein>
<dbReference type="AlphaFoldDB" id="A0A316VMJ5"/>
<dbReference type="InterPro" id="IPR001810">
    <property type="entry name" value="F-box_dom"/>
</dbReference>
<feature type="domain" description="F-box" evidence="1">
    <location>
        <begin position="44"/>
        <end position="91"/>
    </location>
</feature>
<sequence length="536" mass="61906">MFDFVSKLLNGLSARIFSFSNPNSFSNKFGLARMKRVNMSNNKFDVVSKLPNELSTQILSFFDVFELARMERVSKSWQTLIRTNSTLWKDDRFDAQVLDPCALQHEAKYRAMLKRCDGKIDKVFLPLVLPFNTQAKLESLLKPLVKSEVKDLWIVIRIDATCPLLHIACARQYNENLSDGQLQDAVKAVLETVVQCGHLRNLRLVTTESVIVNMRNFRDPAKWPFAASRLKKLALHNIRYDSLFPCEEVYQIISEAEEIEICFNDIYSWNFTKKDVWPFINTAKATLKKCRANYGVDDPETYPVLPPIYSFPQLEELNLSIATNGALREPQIIKYSFECPNLKVFHALPQLPSQMTEQLLSSGIEVLSIDSLIYEAEDRRRVFEKLEKCTKVKKLILNRTCSDDDIKELFGRLREAPLEELIMNHVSDETMIEVKKMITDRLSVGRFTKIQKATISTTDGEPAKQIEWFANHVPDFKSYTFYDRIGERDYEFQVHGQYYFELGGRLPGLGCFQVEKGDDPFENFGNNDLPLPEDLY</sequence>
<evidence type="ECO:0000313" key="2">
    <source>
        <dbReference type="EMBL" id="PWN37321.1"/>
    </source>
</evidence>
<gene>
    <name evidence="2" type="ORF">FA14DRAFT_152723</name>
</gene>
<organism evidence="2 3">
    <name type="scientific">Meira miltonrushii</name>
    <dbReference type="NCBI Taxonomy" id="1280837"/>
    <lineage>
        <taxon>Eukaryota</taxon>
        <taxon>Fungi</taxon>
        <taxon>Dikarya</taxon>
        <taxon>Basidiomycota</taxon>
        <taxon>Ustilaginomycotina</taxon>
        <taxon>Exobasidiomycetes</taxon>
        <taxon>Exobasidiales</taxon>
        <taxon>Brachybasidiaceae</taxon>
        <taxon>Meira</taxon>
    </lineage>
</organism>
<keyword evidence="3" id="KW-1185">Reference proteome</keyword>
<dbReference type="InParanoid" id="A0A316VMJ5"/>